<protein>
    <recommendedName>
        <fullName evidence="1">Tf2-1-like SH3-like domain-containing protein</fullName>
    </recommendedName>
</protein>
<dbReference type="PANTHER" id="PTHR46148">
    <property type="entry name" value="CHROMO DOMAIN-CONTAINING PROTEIN"/>
    <property type="match status" value="1"/>
</dbReference>
<dbReference type="EMBL" id="RXGB01000814">
    <property type="protein sequence ID" value="TMX01610.1"/>
    <property type="molecule type" value="Genomic_DNA"/>
</dbReference>
<sequence length="176" mass="20434">MKGVMRFDKKRKHNPIYVVPYKILKRVSNVAYELEFSAKLALVHPVFHIWLLKKCVGDPASIVLLESVAVKDSLSYEDVPVKILNLQVRRLRNKEVASVKKCIAYPNSVLPIEGLDVQENPYYKEFMVQILDRQVKKLRIKEVASVKVLWKNHLVKGETWEAETAMKSLYPRLFVN</sequence>
<evidence type="ECO:0000313" key="2">
    <source>
        <dbReference type="EMBL" id="TMX01610.1"/>
    </source>
</evidence>
<dbReference type="InterPro" id="IPR056924">
    <property type="entry name" value="SH3_Tf2-1"/>
</dbReference>
<gene>
    <name evidence="2" type="ORF">EJD97_024146</name>
</gene>
<accession>A0A6N2C9L7</accession>
<dbReference type="Pfam" id="PF24626">
    <property type="entry name" value="SH3_Tf2-1"/>
    <property type="match status" value="1"/>
</dbReference>
<feature type="domain" description="Tf2-1-like SH3-like" evidence="1">
    <location>
        <begin position="6"/>
        <end position="56"/>
    </location>
</feature>
<dbReference type="AlphaFoldDB" id="A0A6N2C9L7"/>
<dbReference type="PANTHER" id="PTHR46148:SF56">
    <property type="entry name" value="RETROTRANSPOSON PROTEIN"/>
    <property type="match status" value="1"/>
</dbReference>
<proteinExistence type="predicted"/>
<comment type="caution">
    <text evidence="2">The sequence shown here is derived from an EMBL/GenBank/DDBJ whole genome shotgun (WGS) entry which is preliminary data.</text>
</comment>
<reference evidence="2" key="1">
    <citation type="submission" date="2019-05" db="EMBL/GenBank/DDBJ databases">
        <title>The de novo reference genome and transcriptome assemblies of the wild tomato species Solanum chilense.</title>
        <authorList>
            <person name="Stam R."/>
            <person name="Nosenko T."/>
            <person name="Hoerger A.C."/>
            <person name="Stephan W."/>
            <person name="Seidel M.A."/>
            <person name="Kuhn J.M.M."/>
            <person name="Haberer G."/>
            <person name="Tellier A."/>
        </authorList>
    </citation>
    <scope>NUCLEOTIDE SEQUENCE</scope>
    <source>
        <tissue evidence="2">Mature leaves</tissue>
    </source>
</reference>
<name>A0A6N2C9L7_SOLCI</name>
<evidence type="ECO:0000259" key="1">
    <source>
        <dbReference type="Pfam" id="PF24626"/>
    </source>
</evidence>
<organism evidence="2">
    <name type="scientific">Solanum chilense</name>
    <name type="common">Tomato</name>
    <name type="synonym">Lycopersicon chilense</name>
    <dbReference type="NCBI Taxonomy" id="4083"/>
    <lineage>
        <taxon>Eukaryota</taxon>
        <taxon>Viridiplantae</taxon>
        <taxon>Streptophyta</taxon>
        <taxon>Embryophyta</taxon>
        <taxon>Tracheophyta</taxon>
        <taxon>Spermatophyta</taxon>
        <taxon>Magnoliopsida</taxon>
        <taxon>eudicotyledons</taxon>
        <taxon>Gunneridae</taxon>
        <taxon>Pentapetalae</taxon>
        <taxon>asterids</taxon>
        <taxon>lamiids</taxon>
        <taxon>Solanales</taxon>
        <taxon>Solanaceae</taxon>
        <taxon>Solanoideae</taxon>
        <taxon>Solaneae</taxon>
        <taxon>Solanum</taxon>
        <taxon>Solanum subgen. Lycopersicon</taxon>
    </lineage>
</organism>